<dbReference type="GO" id="GO:0000462">
    <property type="term" value="P:maturation of SSU-rRNA from tricistronic rRNA transcript (SSU-rRNA, 5.8S rRNA, LSU-rRNA)"/>
    <property type="evidence" value="ECO:0007669"/>
    <property type="project" value="TreeGrafter"/>
</dbReference>
<dbReference type="Proteomes" id="UP000694390">
    <property type="component" value="Unassembled WGS sequence"/>
</dbReference>
<feature type="region of interest" description="Disordered" evidence="4">
    <location>
        <begin position="283"/>
        <end position="318"/>
    </location>
</feature>
<comment type="similarity">
    <text evidence="3">Belongs to the SAS10 family.</text>
</comment>
<dbReference type="OrthoDB" id="203440at2759"/>
<dbReference type="PANTHER" id="PTHR13237:SF9">
    <property type="entry name" value="NEUROGUIDIN"/>
    <property type="match status" value="1"/>
</dbReference>
<dbReference type="GO" id="GO:0005739">
    <property type="term" value="C:mitochondrion"/>
    <property type="evidence" value="ECO:0007669"/>
    <property type="project" value="Ensembl"/>
</dbReference>
<gene>
    <name evidence="5" type="primary">NGDN</name>
</gene>
<evidence type="ECO:0000313" key="6">
    <source>
        <dbReference type="Proteomes" id="UP000694390"/>
    </source>
</evidence>
<accession>A0A8C4YJH5</accession>
<dbReference type="GeneID" id="115639962"/>
<dbReference type="GO" id="GO:0005654">
    <property type="term" value="C:nucleoplasm"/>
    <property type="evidence" value="ECO:0007669"/>
    <property type="project" value="Ensembl"/>
</dbReference>
<evidence type="ECO:0000313" key="5">
    <source>
        <dbReference type="Ensembl" id="ENSGEVP00005026366.1"/>
    </source>
</evidence>
<dbReference type="Pfam" id="PF04000">
    <property type="entry name" value="Sas10_Utp3"/>
    <property type="match status" value="1"/>
</dbReference>
<comment type="subcellular location">
    <subcellularLocation>
        <location evidence="1">Cell projection</location>
        <location evidence="1">Filopodium</location>
    </subcellularLocation>
    <subcellularLocation>
        <location evidence="2">Nucleus</location>
        <location evidence="2">Nucleolus</location>
    </subcellularLocation>
</comment>
<reference evidence="5" key="2">
    <citation type="submission" date="2025-09" db="UniProtKB">
        <authorList>
            <consortium name="Ensembl"/>
        </authorList>
    </citation>
    <scope>IDENTIFICATION</scope>
</reference>
<dbReference type="RefSeq" id="XP_030398724.1">
    <property type="nucleotide sequence ID" value="XM_030542864.1"/>
</dbReference>
<protein>
    <submittedName>
        <fullName evidence="5">Neuroguidin</fullName>
    </submittedName>
</protein>
<keyword evidence="6" id="KW-1185">Reference proteome</keyword>
<name>A0A8C4YJH5_9SAUR</name>
<dbReference type="InterPro" id="IPR007146">
    <property type="entry name" value="Sas10/Utp3/C1D"/>
</dbReference>
<organism evidence="5 6">
    <name type="scientific">Gopherus evgoodei</name>
    <name type="common">Goodes thornscrub tortoise</name>
    <dbReference type="NCBI Taxonomy" id="1825980"/>
    <lineage>
        <taxon>Eukaryota</taxon>
        <taxon>Metazoa</taxon>
        <taxon>Chordata</taxon>
        <taxon>Craniata</taxon>
        <taxon>Vertebrata</taxon>
        <taxon>Euteleostomi</taxon>
        <taxon>Archelosauria</taxon>
        <taxon>Testudinata</taxon>
        <taxon>Testudines</taxon>
        <taxon>Cryptodira</taxon>
        <taxon>Durocryptodira</taxon>
        <taxon>Testudinoidea</taxon>
        <taxon>Testudinidae</taxon>
        <taxon>Gopherus</taxon>
    </lineage>
</organism>
<evidence type="ECO:0000256" key="4">
    <source>
        <dbReference type="SAM" id="MobiDB-lite"/>
    </source>
</evidence>
<feature type="region of interest" description="Disordered" evidence="4">
    <location>
        <begin position="132"/>
        <end position="178"/>
    </location>
</feature>
<dbReference type="Ensembl" id="ENSGEVT00005027740.1">
    <property type="protein sequence ID" value="ENSGEVP00005026366.1"/>
    <property type="gene ID" value="ENSGEVG00005018721.1"/>
</dbReference>
<feature type="compositionally biased region" description="Basic residues" evidence="4">
    <location>
        <begin position="299"/>
        <end position="318"/>
    </location>
</feature>
<evidence type="ECO:0000256" key="1">
    <source>
        <dbReference type="ARBA" id="ARBA00004486"/>
    </source>
</evidence>
<proteinExistence type="inferred from homology"/>
<reference evidence="5" key="1">
    <citation type="submission" date="2025-08" db="UniProtKB">
        <authorList>
            <consortium name="Ensembl"/>
        </authorList>
    </citation>
    <scope>IDENTIFICATION</scope>
</reference>
<dbReference type="GO" id="GO:0032040">
    <property type="term" value="C:small-subunit processome"/>
    <property type="evidence" value="ECO:0007669"/>
    <property type="project" value="Ensembl"/>
</dbReference>
<dbReference type="GeneTree" id="ENSGT00500000044922"/>
<dbReference type="PANTHER" id="PTHR13237">
    <property type="entry name" value="SOMETHING ABOUT SILENCING PROTEIN 10-RELATED"/>
    <property type="match status" value="1"/>
</dbReference>
<sequence length="318" mass="35813">MEASEAGPRLPEQLISDLPPTLALLGSLQEQVVGVTAHVQGLLQRVRAGAFRTEKGLSFLELKAQLLLFYLQDLAQLVLEKSLGRSLAAQPAVLRLVELRTVLEKMRPIEHKLRYQIDKLVKVAVTGAVGDDNPLRFKPDPRNMMSKVSDEEEADATEGKAAGKKPLGKGGDRKYVPPRLVPVHYDETAAEREKKALERAKKRALSSSVIWELKEQFSEAPEEIREGRYLHATRQSQEDEHRKRYEEDMLVRLNMSRREKARQRHVAMLGAQLHSVTHFGDISALSGAAPPTGEALSPQRKRRKMSAKKGRKKGFRRR</sequence>
<evidence type="ECO:0000256" key="3">
    <source>
        <dbReference type="ARBA" id="ARBA00010979"/>
    </source>
</evidence>
<dbReference type="AlphaFoldDB" id="A0A8C4YJH5"/>
<dbReference type="GO" id="GO:0030175">
    <property type="term" value="C:filopodium"/>
    <property type="evidence" value="ECO:0007669"/>
    <property type="project" value="UniProtKB-SubCell"/>
</dbReference>
<evidence type="ECO:0000256" key="2">
    <source>
        <dbReference type="ARBA" id="ARBA00004604"/>
    </source>
</evidence>
<dbReference type="CTD" id="25983"/>